<dbReference type="InterPro" id="IPR000387">
    <property type="entry name" value="Tyr_Pase_dom"/>
</dbReference>
<dbReference type="InterPro" id="IPR026893">
    <property type="entry name" value="Tyr/Ser_Pase_IphP-type"/>
</dbReference>
<comment type="caution">
    <text evidence="2">The sequence shown here is derived from an EMBL/GenBank/DDBJ whole genome shotgun (WGS) entry which is preliminary data.</text>
</comment>
<dbReference type="PROSITE" id="PS00383">
    <property type="entry name" value="TYR_PHOSPHATASE_1"/>
    <property type="match status" value="1"/>
</dbReference>
<dbReference type="AlphaFoldDB" id="A0AA40ETH5"/>
<dbReference type="SUPFAM" id="SSF52799">
    <property type="entry name" value="(Phosphotyrosine protein) phosphatases II"/>
    <property type="match status" value="1"/>
</dbReference>
<accession>A0AA40ETH5</accession>
<gene>
    <name evidence="2" type="ORF">B0T21DRAFT_448233</name>
</gene>
<feature type="domain" description="Tyrosine specific protein phosphatases" evidence="1">
    <location>
        <begin position="136"/>
        <end position="185"/>
    </location>
</feature>
<keyword evidence="3" id="KW-1185">Reference proteome</keyword>
<sequence>MSHHNNSATSADDEKVKLLTTLSQTDVITPLPLDVAGGVLGSAPFVALAGTFNARDLGLLPGSPIKPGVVYRSGGFFMLGNDEDEKDKLAKELRALGVERIVDLRSVREHEKSPDPVLEGVEGVWERPLEEEAGVEDFLGDFEEGEGEREGAGGGAGGEGGGGGVLFHCTAGRDRTGVMAGILLVVAGAGGEVVELDWMLSRVGTEVAREELLGFAMKGAGVRDLGVEVRERKGFYNLVSLRVGC</sequence>
<dbReference type="Pfam" id="PF13350">
    <property type="entry name" value="Y_phosphatase3"/>
    <property type="match status" value="2"/>
</dbReference>
<dbReference type="InterPro" id="IPR029021">
    <property type="entry name" value="Prot-tyrosine_phosphatase-like"/>
</dbReference>
<evidence type="ECO:0000313" key="2">
    <source>
        <dbReference type="EMBL" id="KAK0745189.1"/>
    </source>
</evidence>
<dbReference type="GO" id="GO:0004721">
    <property type="term" value="F:phosphoprotein phosphatase activity"/>
    <property type="evidence" value="ECO:0007669"/>
    <property type="project" value="InterPro"/>
</dbReference>
<proteinExistence type="predicted"/>
<protein>
    <submittedName>
        <fullName evidence="2">Protein-tyrosine phosphatase-like protein</fullName>
    </submittedName>
</protein>
<evidence type="ECO:0000259" key="1">
    <source>
        <dbReference type="PROSITE" id="PS50056"/>
    </source>
</evidence>
<dbReference type="EMBL" id="JAUKTV010000002">
    <property type="protein sequence ID" value="KAK0745189.1"/>
    <property type="molecule type" value="Genomic_DNA"/>
</dbReference>
<reference evidence="2" key="1">
    <citation type="submission" date="2023-06" db="EMBL/GenBank/DDBJ databases">
        <title>Genome-scale phylogeny and comparative genomics of the fungal order Sordariales.</title>
        <authorList>
            <consortium name="Lawrence Berkeley National Laboratory"/>
            <person name="Hensen N."/>
            <person name="Bonometti L."/>
            <person name="Westerberg I."/>
            <person name="Brannstrom I.O."/>
            <person name="Guillou S."/>
            <person name="Cros-Aarteil S."/>
            <person name="Calhoun S."/>
            <person name="Haridas S."/>
            <person name="Kuo A."/>
            <person name="Mondo S."/>
            <person name="Pangilinan J."/>
            <person name="Riley R."/>
            <person name="Labutti K."/>
            <person name="Andreopoulos B."/>
            <person name="Lipzen A."/>
            <person name="Chen C."/>
            <person name="Yanf M."/>
            <person name="Daum C."/>
            <person name="Ng V."/>
            <person name="Clum A."/>
            <person name="Steindorff A."/>
            <person name="Ohm R."/>
            <person name="Martin F."/>
            <person name="Silar P."/>
            <person name="Natvig D."/>
            <person name="Lalanne C."/>
            <person name="Gautier V."/>
            <person name="Ament-Velasquez S.L."/>
            <person name="Kruys A."/>
            <person name="Hutchinson M.I."/>
            <person name="Powell A.J."/>
            <person name="Barry K."/>
            <person name="Miller A.N."/>
            <person name="Grigoriev I.V."/>
            <person name="Debuchy R."/>
            <person name="Gladieux P."/>
            <person name="Thoren M.H."/>
            <person name="Johannesson H."/>
        </authorList>
    </citation>
    <scope>NUCLEOTIDE SEQUENCE</scope>
    <source>
        <strain evidence="2">CBS 540.89</strain>
    </source>
</reference>
<dbReference type="InterPro" id="IPR016130">
    <property type="entry name" value="Tyr_Pase_AS"/>
</dbReference>
<dbReference type="Proteomes" id="UP001172159">
    <property type="component" value="Unassembled WGS sequence"/>
</dbReference>
<organism evidence="2 3">
    <name type="scientific">Apiosordaria backusii</name>
    <dbReference type="NCBI Taxonomy" id="314023"/>
    <lineage>
        <taxon>Eukaryota</taxon>
        <taxon>Fungi</taxon>
        <taxon>Dikarya</taxon>
        <taxon>Ascomycota</taxon>
        <taxon>Pezizomycotina</taxon>
        <taxon>Sordariomycetes</taxon>
        <taxon>Sordariomycetidae</taxon>
        <taxon>Sordariales</taxon>
        <taxon>Lasiosphaeriaceae</taxon>
        <taxon>Apiosordaria</taxon>
    </lineage>
</organism>
<name>A0AA40ETH5_9PEZI</name>
<evidence type="ECO:0000313" key="3">
    <source>
        <dbReference type="Proteomes" id="UP001172159"/>
    </source>
</evidence>
<dbReference type="PROSITE" id="PS50056">
    <property type="entry name" value="TYR_PHOSPHATASE_2"/>
    <property type="match status" value="1"/>
</dbReference>
<dbReference type="Gene3D" id="3.90.190.10">
    <property type="entry name" value="Protein tyrosine phosphatase superfamily"/>
    <property type="match status" value="1"/>
</dbReference>